<dbReference type="SUPFAM" id="SSF46689">
    <property type="entry name" value="Homeodomain-like"/>
    <property type="match status" value="1"/>
</dbReference>
<name>A0ABR9M7C1_9ACTN</name>
<proteinExistence type="predicted"/>
<dbReference type="Gene3D" id="1.10.357.10">
    <property type="entry name" value="Tetracycline Repressor, domain 2"/>
    <property type="match status" value="1"/>
</dbReference>
<dbReference type="PANTHER" id="PTHR30055:SF219">
    <property type="entry name" value="TRANSCRIPTIONAL REGULATORY PROTEIN"/>
    <property type="match status" value="1"/>
</dbReference>
<accession>A0ABR9M7C1</accession>
<comment type="caution">
    <text evidence="4">The sequence shown here is derived from an EMBL/GenBank/DDBJ whole genome shotgun (WGS) entry which is preliminary data.</text>
</comment>
<dbReference type="PRINTS" id="PR00455">
    <property type="entry name" value="HTHTETR"/>
</dbReference>
<dbReference type="Pfam" id="PF00440">
    <property type="entry name" value="TetR_N"/>
    <property type="match status" value="1"/>
</dbReference>
<gene>
    <name evidence="4" type="ORF">H4W80_006783</name>
</gene>
<dbReference type="InterPro" id="IPR001647">
    <property type="entry name" value="HTH_TetR"/>
</dbReference>
<reference evidence="4 5" key="1">
    <citation type="submission" date="2020-10" db="EMBL/GenBank/DDBJ databases">
        <title>Sequencing the genomes of 1000 actinobacteria strains.</title>
        <authorList>
            <person name="Klenk H.-P."/>
        </authorList>
    </citation>
    <scope>NUCLEOTIDE SEQUENCE [LARGE SCALE GENOMIC DNA]</scope>
    <source>
        <strain evidence="4 5">DSM 43173</strain>
    </source>
</reference>
<dbReference type="PROSITE" id="PS50977">
    <property type="entry name" value="HTH_TETR_2"/>
    <property type="match status" value="1"/>
</dbReference>
<evidence type="ECO:0000256" key="1">
    <source>
        <dbReference type="ARBA" id="ARBA00023125"/>
    </source>
</evidence>
<feature type="domain" description="HTH tetR-type" evidence="3">
    <location>
        <begin position="3"/>
        <end position="63"/>
    </location>
</feature>
<dbReference type="Gene3D" id="1.10.10.60">
    <property type="entry name" value="Homeodomain-like"/>
    <property type="match status" value="1"/>
</dbReference>
<protein>
    <submittedName>
        <fullName evidence="4">AcrR family transcriptional regulator</fullName>
    </submittedName>
</protein>
<evidence type="ECO:0000313" key="4">
    <source>
        <dbReference type="EMBL" id="MBE1588525.1"/>
    </source>
</evidence>
<dbReference type="InterPro" id="IPR050109">
    <property type="entry name" value="HTH-type_TetR-like_transc_reg"/>
</dbReference>
<dbReference type="SUPFAM" id="SSF48498">
    <property type="entry name" value="Tetracyclin repressor-like, C-terminal domain"/>
    <property type="match status" value="1"/>
</dbReference>
<feature type="DNA-binding region" description="H-T-H motif" evidence="2">
    <location>
        <begin position="26"/>
        <end position="45"/>
    </location>
</feature>
<evidence type="ECO:0000313" key="5">
    <source>
        <dbReference type="Proteomes" id="UP000633509"/>
    </source>
</evidence>
<dbReference type="PANTHER" id="PTHR30055">
    <property type="entry name" value="HTH-TYPE TRANSCRIPTIONAL REGULATOR RUTR"/>
    <property type="match status" value="1"/>
</dbReference>
<keyword evidence="1 2" id="KW-0238">DNA-binding</keyword>
<dbReference type="Proteomes" id="UP000633509">
    <property type="component" value="Unassembled WGS sequence"/>
</dbReference>
<evidence type="ECO:0000259" key="3">
    <source>
        <dbReference type="PROSITE" id="PS50977"/>
    </source>
</evidence>
<keyword evidence="5" id="KW-1185">Reference proteome</keyword>
<dbReference type="RefSeq" id="WP_192788732.1">
    <property type="nucleotide sequence ID" value="NZ_JADBEK010000001.1"/>
</dbReference>
<dbReference type="EMBL" id="JADBEK010000001">
    <property type="protein sequence ID" value="MBE1588525.1"/>
    <property type="molecule type" value="Genomic_DNA"/>
</dbReference>
<sequence>MDSGQVNLILKVATQLFAALGFDGTSTRQIAEAAGMNIATVNYHVGGKRELYLAVMERAHRAEKAALDLALARLPGDDPLAAIHRLLDDYLDFCVDNPEVPALWMHRWLSDASDITELEREYVQPLVASVTAAVRPAVEGGLIDEKVDLEYTMWMVIWSVHGFAKGGVLDAEGRRRAAGDRAALRRFRSHLHLSVHRTLGLPGEPRTRARPTKEST</sequence>
<dbReference type="InterPro" id="IPR036271">
    <property type="entry name" value="Tet_transcr_reg_TetR-rel_C_sf"/>
</dbReference>
<organism evidence="4 5">
    <name type="scientific">Nonomuraea angiospora</name>
    <dbReference type="NCBI Taxonomy" id="46172"/>
    <lineage>
        <taxon>Bacteria</taxon>
        <taxon>Bacillati</taxon>
        <taxon>Actinomycetota</taxon>
        <taxon>Actinomycetes</taxon>
        <taxon>Streptosporangiales</taxon>
        <taxon>Streptosporangiaceae</taxon>
        <taxon>Nonomuraea</taxon>
    </lineage>
</organism>
<dbReference type="InterPro" id="IPR009057">
    <property type="entry name" value="Homeodomain-like_sf"/>
</dbReference>
<evidence type="ECO:0000256" key="2">
    <source>
        <dbReference type="PROSITE-ProRule" id="PRU00335"/>
    </source>
</evidence>